<evidence type="ECO:0000313" key="3">
    <source>
        <dbReference type="Proteomes" id="UP000470213"/>
    </source>
</evidence>
<dbReference type="InterPro" id="IPR001509">
    <property type="entry name" value="Epimerase_deHydtase"/>
</dbReference>
<accession>A0A7X5RJS5</accession>
<protein>
    <submittedName>
        <fullName evidence="2">NAD-dependent epimerase/dehydratase family protein</fullName>
    </submittedName>
</protein>
<dbReference type="PANTHER" id="PTHR43245:SF13">
    <property type="entry name" value="UDP-D-APIOSE_UDP-D-XYLOSE SYNTHASE 2"/>
    <property type="match status" value="1"/>
</dbReference>
<dbReference type="InterPro" id="IPR036291">
    <property type="entry name" value="NAD(P)-bd_dom_sf"/>
</dbReference>
<evidence type="ECO:0000259" key="1">
    <source>
        <dbReference type="Pfam" id="PF01370"/>
    </source>
</evidence>
<reference evidence="2 3" key="1">
    <citation type="submission" date="2020-01" db="EMBL/GenBank/DDBJ databases">
        <authorList>
            <person name="Chen J."/>
            <person name="Zhu S."/>
            <person name="Yang J."/>
        </authorList>
    </citation>
    <scope>NUCLEOTIDE SEQUENCE [LARGE SCALE GENOMIC DNA]</scope>
    <source>
        <strain evidence="2 3">345S023</strain>
    </source>
</reference>
<feature type="domain" description="NAD-dependent epimerase/dehydratase" evidence="1">
    <location>
        <begin position="3"/>
        <end position="227"/>
    </location>
</feature>
<comment type="caution">
    <text evidence="2">The sequence shown here is derived from an EMBL/GenBank/DDBJ whole genome shotgun (WGS) entry which is preliminary data.</text>
</comment>
<dbReference type="PANTHER" id="PTHR43245">
    <property type="entry name" value="BIFUNCTIONAL POLYMYXIN RESISTANCE PROTEIN ARNA"/>
    <property type="match status" value="1"/>
</dbReference>
<proteinExistence type="predicted"/>
<name>A0A7X5RJS5_9ALTE</name>
<dbReference type="InterPro" id="IPR050177">
    <property type="entry name" value="Lipid_A_modif_metabolic_enz"/>
</dbReference>
<gene>
    <name evidence="2" type="ORF">GTH32_01470</name>
</gene>
<organism evidence="2 3">
    <name type="scientific">Alteromonas profundi</name>
    <dbReference type="NCBI Taxonomy" id="2696062"/>
    <lineage>
        <taxon>Bacteria</taxon>
        <taxon>Pseudomonadati</taxon>
        <taxon>Pseudomonadota</taxon>
        <taxon>Gammaproteobacteria</taxon>
        <taxon>Alteromonadales</taxon>
        <taxon>Alteromonadaceae</taxon>
        <taxon>Alteromonas/Salinimonas group</taxon>
        <taxon>Alteromonas</taxon>
    </lineage>
</organism>
<dbReference type="Gene3D" id="3.40.50.720">
    <property type="entry name" value="NAD(P)-binding Rossmann-like Domain"/>
    <property type="match status" value="1"/>
</dbReference>
<dbReference type="CDD" id="cd08946">
    <property type="entry name" value="SDR_e"/>
    <property type="match status" value="1"/>
</dbReference>
<dbReference type="AlphaFoldDB" id="A0A7X5RJS5"/>
<dbReference type="Pfam" id="PF01370">
    <property type="entry name" value="Epimerase"/>
    <property type="match status" value="1"/>
</dbReference>
<keyword evidence="3" id="KW-1185">Reference proteome</keyword>
<dbReference type="Proteomes" id="UP000470213">
    <property type="component" value="Unassembled WGS sequence"/>
</dbReference>
<sequence>MKVLVTGASGFIGSAVINKLNEQSIPYVAVGRKCPVAIAEENFITVDLSSHTIVSLTNVLKSTKCTHLLHLAWYVEAGQFWEAPENIDWVAYSLMLFRAFHAAGGNVIVSTGSCAEYGSSNEILSEVHNVSTPTTLYGTAKLSLKNIASSWAKKHHVNFRWARIFFAYGPGMPNTKLIPSLIRCLQGSQPIFSVNALDRRDFIYIDDIAQAMLCLLTASSNGVFNVCNEKGHSVFDILSLLQDFTGLDASAVKSIAKTNTLNFPIVGRSGLLKETGWQPKYDLASGLKQMVTAHKSPAAGIYNENHDRHR</sequence>
<dbReference type="EMBL" id="JAAAWN010000001">
    <property type="protein sequence ID" value="NDV89864.1"/>
    <property type="molecule type" value="Genomic_DNA"/>
</dbReference>
<evidence type="ECO:0000313" key="2">
    <source>
        <dbReference type="EMBL" id="NDV89864.1"/>
    </source>
</evidence>
<dbReference type="SUPFAM" id="SSF51735">
    <property type="entry name" value="NAD(P)-binding Rossmann-fold domains"/>
    <property type="match status" value="1"/>
</dbReference>
<dbReference type="RefSeq" id="WP_163083451.1">
    <property type="nucleotide sequence ID" value="NZ_JAAAWN010000001.1"/>
</dbReference>